<evidence type="ECO:0000256" key="1">
    <source>
        <dbReference type="SAM" id="Phobius"/>
    </source>
</evidence>
<dbReference type="PANTHER" id="PTHR30273:SF2">
    <property type="entry name" value="PROTEIN FECR"/>
    <property type="match status" value="1"/>
</dbReference>
<dbReference type="GO" id="GO:0016989">
    <property type="term" value="F:sigma factor antagonist activity"/>
    <property type="evidence" value="ECO:0007669"/>
    <property type="project" value="TreeGrafter"/>
</dbReference>
<dbReference type="PANTHER" id="PTHR30273">
    <property type="entry name" value="PERIPLASMIC SIGNAL SENSOR AND SIGMA FACTOR ACTIVATOR FECR-RELATED"/>
    <property type="match status" value="1"/>
</dbReference>
<organism evidence="4 5">
    <name type="scientific">Mucilaginibacter aquatilis</name>
    <dbReference type="NCBI Taxonomy" id="1517760"/>
    <lineage>
        <taxon>Bacteria</taxon>
        <taxon>Pseudomonadati</taxon>
        <taxon>Bacteroidota</taxon>
        <taxon>Sphingobacteriia</taxon>
        <taxon>Sphingobacteriales</taxon>
        <taxon>Sphingobacteriaceae</taxon>
        <taxon>Mucilaginibacter</taxon>
    </lineage>
</organism>
<sequence>MTQEEYFKLCKKYLDGQCSKEEEELLEFYSANSSFNDDVSEDDAIFNKEIHADLSERIDRHVKQHTKKTAGIKSLWLQVAASLLIVATLGLVIYNVIQPLSLRNYASKHVSKKTEATAPVLRLPNGKELQLDNASKNAALSYQTGVDSVSGGYIKYRKHLALNAETLVYHTITTPVGKRYQIELSDGSRVWLNAQSSIKFPVAFSKQNRDVTITGECYFEVAKNNEAPFSVFANGTVVRVLGTHFNVSAYPEDKLVQTTLLEGAVQLTNGESTLKLKPGEVGVANLSNKSLKSSEADVTDAMAWKSGLFIFKDENIQNVMKTAGRWYGVEVEIADEVKQKSFYGTISRNRSLEDFMQLLKLTEGINYAIKEGRVIVMK</sequence>
<keyword evidence="1" id="KW-0472">Membrane</keyword>
<name>A0A6I4IPT9_9SPHI</name>
<keyword evidence="5" id="KW-1185">Reference proteome</keyword>
<proteinExistence type="predicted"/>
<feature type="domain" description="FecR protein" evidence="2">
    <location>
        <begin position="171"/>
        <end position="266"/>
    </location>
</feature>
<dbReference type="InterPro" id="IPR032508">
    <property type="entry name" value="FecR_C"/>
</dbReference>
<dbReference type="RefSeq" id="WP_157540371.1">
    <property type="nucleotide sequence ID" value="NZ_WQLA01000002.1"/>
</dbReference>
<dbReference type="PIRSF" id="PIRSF018266">
    <property type="entry name" value="FecR"/>
    <property type="match status" value="1"/>
</dbReference>
<dbReference type="AlphaFoldDB" id="A0A6I4IPT9"/>
<keyword evidence="1" id="KW-1133">Transmembrane helix</keyword>
<dbReference type="OrthoDB" id="1099963at2"/>
<protein>
    <submittedName>
        <fullName evidence="4">DUF4974 domain-containing protein</fullName>
    </submittedName>
</protein>
<accession>A0A6I4IPT9</accession>
<feature type="domain" description="Protein FecR C-terminal" evidence="3">
    <location>
        <begin position="309"/>
        <end position="376"/>
    </location>
</feature>
<dbReference type="Gene3D" id="3.55.50.30">
    <property type="match status" value="1"/>
</dbReference>
<evidence type="ECO:0000259" key="3">
    <source>
        <dbReference type="Pfam" id="PF16344"/>
    </source>
</evidence>
<dbReference type="EMBL" id="WQLA01000002">
    <property type="protein sequence ID" value="MVN90593.1"/>
    <property type="molecule type" value="Genomic_DNA"/>
</dbReference>
<dbReference type="Gene3D" id="2.60.120.1440">
    <property type="match status" value="1"/>
</dbReference>
<dbReference type="Pfam" id="PF16344">
    <property type="entry name" value="FecR_C"/>
    <property type="match status" value="1"/>
</dbReference>
<reference evidence="4 5" key="1">
    <citation type="submission" date="2019-12" db="EMBL/GenBank/DDBJ databases">
        <title>Mucilaginibacter sp. HME9299 genome sequencing and assembly.</title>
        <authorList>
            <person name="Kang H."/>
            <person name="Kim H."/>
            <person name="Joh K."/>
        </authorList>
    </citation>
    <scope>NUCLEOTIDE SEQUENCE [LARGE SCALE GENOMIC DNA]</scope>
    <source>
        <strain evidence="4 5">HME9299</strain>
    </source>
</reference>
<dbReference type="InterPro" id="IPR006860">
    <property type="entry name" value="FecR"/>
</dbReference>
<evidence type="ECO:0000313" key="5">
    <source>
        <dbReference type="Proteomes" id="UP000434850"/>
    </source>
</evidence>
<evidence type="ECO:0000313" key="4">
    <source>
        <dbReference type="EMBL" id="MVN90593.1"/>
    </source>
</evidence>
<gene>
    <name evidence="4" type="ORF">GO816_05590</name>
</gene>
<evidence type="ECO:0000259" key="2">
    <source>
        <dbReference type="Pfam" id="PF04773"/>
    </source>
</evidence>
<keyword evidence="1" id="KW-0812">Transmembrane</keyword>
<dbReference type="Proteomes" id="UP000434850">
    <property type="component" value="Unassembled WGS sequence"/>
</dbReference>
<dbReference type="Pfam" id="PF04773">
    <property type="entry name" value="FecR"/>
    <property type="match status" value="1"/>
</dbReference>
<dbReference type="InterPro" id="IPR012373">
    <property type="entry name" value="Ferrdict_sens_TM"/>
</dbReference>
<comment type="caution">
    <text evidence="4">The sequence shown here is derived from an EMBL/GenBank/DDBJ whole genome shotgun (WGS) entry which is preliminary data.</text>
</comment>
<feature type="transmembrane region" description="Helical" evidence="1">
    <location>
        <begin position="75"/>
        <end position="97"/>
    </location>
</feature>